<keyword evidence="2" id="KW-1185">Reference proteome</keyword>
<sequence length="57" mass="5872">MTYSYCVLEYANSTDGCDNALYSGLNVTDSRAVCIGVGSTNMTATSTATATSTETST</sequence>
<dbReference type="Proteomes" id="UP000186955">
    <property type="component" value="Unassembled WGS sequence"/>
</dbReference>
<evidence type="ECO:0000313" key="1">
    <source>
        <dbReference type="EMBL" id="OKP13610.1"/>
    </source>
</evidence>
<gene>
    <name evidence="1" type="ORF">PENSUB_801</name>
</gene>
<evidence type="ECO:0000313" key="2">
    <source>
        <dbReference type="Proteomes" id="UP000186955"/>
    </source>
</evidence>
<dbReference type="EMBL" id="MNBE01000128">
    <property type="protein sequence ID" value="OKP13610.1"/>
    <property type="molecule type" value="Genomic_DNA"/>
</dbReference>
<accession>A0A1Q5UMC3</accession>
<comment type="caution">
    <text evidence="1">The sequence shown here is derived from an EMBL/GenBank/DDBJ whole genome shotgun (WGS) entry which is preliminary data.</text>
</comment>
<name>A0A1Q5UMC3_9EURO</name>
<reference evidence="1 2" key="1">
    <citation type="submission" date="2016-10" db="EMBL/GenBank/DDBJ databases">
        <title>Genome sequence of the ascomycete fungus Penicillium subrubescens.</title>
        <authorList>
            <person name="De Vries R.P."/>
            <person name="Peng M."/>
            <person name="Dilokpimol A."/>
            <person name="Hilden K."/>
            <person name="Makela M.R."/>
            <person name="Grigoriev I."/>
            <person name="Riley R."/>
            <person name="Granchi Z."/>
        </authorList>
    </citation>
    <scope>NUCLEOTIDE SEQUENCE [LARGE SCALE GENOMIC DNA]</scope>
    <source>
        <strain evidence="1 2">CBS 132785</strain>
    </source>
</reference>
<protein>
    <submittedName>
        <fullName evidence="1">Uncharacterized protein</fullName>
    </submittedName>
</protein>
<dbReference type="AlphaFoldDB" id="A0A1Q5UMC3"/>
<organism evidence="1 2">
    <name type="scientific">Penicillium subrubescens</name>
    <dbReference type="NCBI Taxonomy" id="1316194"/>
    <lineage>
        <taxon>Eukaryota</taxon>
        <taxon>Fungi</taxon>
        <taxon>Dikarya</taxon>
        <taxon>Ascomycota</taxon>
        <taxon>Pezizomycotina</taxon>
        <taxon>Eurotiomycetes</taxon>
        <taxon>Eurotiomycetidae</taxon>
        <taxon>Eurotiales</taxon>
        <taxon>Aspergillaceae</taxon>
        <taxon>Penicillium</taxon>
    </lineage>
</organism>
<proteinExistence type="predicted"/>